<feature type="domain" description="ABC transporter" evidence="4">
    <location>
        <begin position="6"/>
        <end position="237"/>
    </location>
</feature>
<proteinExistence type="predicted"/>
<name>A0ABP7AH72_9MICO</name>
<dbReference type="CDD" id="cd03255">
    <property type="entry name" value="ABC_MJ0796_LolCDE_FtsE"/>
    <property type="match status" value="1"/>
</dbReference>
<sequence length="237" mass="25169">MTLVDARGVGVAFGRGRGRTWAVREVTLTVEPGQLVAVVGASGSGKSTLLYALSGLQTLSEGIVRAAGADLHRLGRRGLAAWRRRNVGFVFQTYNLVPYLTALENVALPARLAGERVEARAALADVGLDDRRDALPSQLSGGQQQRVAIARVLATRPRLIFADEPTGALDSEAGEHVLRMLGDIPDERSAVVLVTHDLDAAATADRVIVLRDGHVVADVDRPTAAELFGLVASPSRR</sequence>
<dbReference type="GO" id="GO:0005524">
    <property type="term" value="F:ATP binding"/>
    <property type="evidence" value="ECO:0007669"/>
    <property type="project" value="UniProtKB-KW"/>
</dbReference>
<dbReference type="InterPro" id="IPR017871">
    <property type="entry name" value="ABC_transporter-like_CS"/>
</dbReference>
<keyword evidence="1" id="KW-0813">Transport</keyword>
<dbReference type="InterPro" id="IPR003439">
    <property type="entry name" value="ABC_transporter-like_ATP-bd"/>
</dbReference>
<dbReference type="Pfam" id="PF00005">
    <property type="entry name" value="ABC_tran"/>
    <property type="match status" value="1"/>
</dbReference>
<dbReference type="PANTHER" id="PTHR24220:SF685">
    <property type="entry name" value="ABC TRANSPORTER RELATED"/>
    <property type="match status" value="1"/>
</dbReference>
<evidence type="ECO:0000259" key="4">
    <source>
        <dbReference type="PROSITE" id="PS50893"/>
    </source>
</evidence>
<evidence type="ECO:0000256" key="1">
    <source>
        <dbReference type="ARBA" id="ARBA00022448"/>
    </source>
</evidence>
<protein>
    <submittedName>
        <fullName evidence="5">ABC transporter ATP-binding protein</fullName>
    </submittedName>
</protein>
<dbReference type="InterPro" id="IPR017911">
    <property type="entry name" value="MacB-like_ATP-bd"/>
</dbReference>
<dbReference type="SMART" id="SM00382">
    <property type="entry name" value="AAA"/>
    <property type="match status" value="1"/>
</dbReference>
<comment type="caution">
    <text evidence="5">The sequence shown here is derived from an EMBL/GenBank/DDBJ whole genome shotgun (WGS) entry which is preliminary data.</text>
</comment>
<accession>A0ABP7AH72</accession>
<dbReference type="EMBL" id="BAAAYU010000005">
    <property type="protein sequence ID" value="GAA3632580.1"/>
    <property type="molecule type" value="Genomic_DNA"/>
</dbReference>
<dbReference type="InterPro" id="IPR015854">
    <property type="entry name" value="ABC_transpr_LolD-like"/>
</dbReference>
<evidence type="ECO:0000313" key="6">
    <source>
        <dbReference type="Proteomes" id="UP001501697"/>
    </source>
</evidence>
<reference evidence="6" key="1">
    <citation type="journal article" date="2019" name="Int. J. Syst. Evol. Microbiol.">
        <title>The Global Catalogue of Microorganisms (GCM) 10K type strain sequencing project: providing services to taxonomists for standard genome sequencing and annotation.</title>
        <authorList>
            <consortium name="The Broad Institute Genomics Platform"/>
            <consortium name="The Broad Institute Genome Sequencing Center for Infectious Disease"/>
            <person name="Wu L."/>
            <person name="Ma J."/>
        </authorList>
    </citation>
    <scope>NUCLEOTIDE SEQUENCE [LARGE SCALE GENOMIC DNA]</scope>
    <source>
        <strain evidence="6">JCM 16544</strain>
    </source>
</reference>
<dbReference type="Proteomes" id="UP001501697">
    <property type="component" value="Unassembled WGS sequence"/>
</dbReference>
<dbReference type="RefSeq" id="WP_344737308.1">
    <property type="nucleotide sequence ID" value="NZ_BAAAYU010000005.1"/>
</dbReference>
<keyword evidence="3 5" id="KW-0067">ATP-binding</keyword>
<dbReference type="PROSITE" id="PS00211">
    <property type="entry name" value="ABC_TRANSPORTER_1"/>
    <property type="match status" value="1"/>
</dbReference>
<keyword evidence="2" id="KW-0547">Nucleotide-binding</keyword>
<keyword evidence="6" id="KW-1185">Reference proteome</keyword>
<evidence type="ECO:0000313" key="5">
    <source>
        <dbReference type="EMBL" id="GAA3632580.1"/>
    </source>
</evidence>
<dbReference type="PROSITE" id="PS50893">
    <property type="entry name" value="ABC_TRANSPORTER_2"/>
    <property type="match status" value="1"/>
</dbReference>
<dbReference type="InterPro" id="IPR027417">
    <property type="entry name" value="P-loop_NTPase"/>
</dbReference>
<dbReference type="SUPFAM" id="SSF52540">
    <property type="entry name" value="P-loop containing nucleoside triphosphate hydrolases"/>
    <property type="match status" value="1"/>
</dbReference>
<gene>
    <name evidence="5" type="ORF">GCM10022200_14390</name>
</gene>
<organism evidence="5 6">
    <name type="scientific">Microbacterium awajiense</name>
    <dbReference type="NCBI Taxonomy" id="415214"/>
    <lineage>
        <taxon>Bacteria</taxon>
        <taxon>Bacillati</taxon>
        <taxon>Actinomycetota</taxon>
        <taxon>Actinomycetes</taxon>
        <taxon>Micrococcales</taxon>
        <taxon>Microbacteriaceae</taxon>
        <taxon>Microbacterium</taxon>
    </lineage>
</organism>
<evidence type="ECO:0000256" key="3">
    <source>
        <dbReference type="ARBA" id="ARBA00022840"/>
    </source>
</evidence>
<evidence type="ECO:0000256" key="2">
    <source>
        <dbReference type="ARBA" id="ARBA00022741"/>
    </source>
</evidence>
<dbReference type="PANTHER" id="PTHR24220">
    <property type="entry name" value="IMPORT ATP-BINDING PROTEIN"/>
    <property type="match status" value="1"/>
</dbReference>
<dbReference type="InterPro" id="IPR003593">
    <property type="entry name" value="AAA+_ATPase"/>
</dbReference>
<dbReference type="Gene3D" id="3.40.50.300">
    <property type="entry name" value="P-loop containing nucleotide triphosphate hydrolases"/>
    <property type="match status" value="1"/>
</dbReference>